<feature type="signal peptide" evidence="1">
    <location>
        <begin position="1"/>
        <end position="19"/>
    </location>
</feature>
<accession>A0A2G8K4M9</accession>
<protein>
    <recommendedName>
        <fullName evidence="2">NACHT domain-containing protein</fullName>
    </recommendedName>
</protein>
<comment type="caution">
    <text evidence="3">The sequence shown here is derived from an EMBL/GenBank/DDBJ whole genome shotgun (WGS) entry which is preliminary data.</text>
</comment>
<dbReference type="STRING" id="307972.A0A2G8K4M9"/>
<dbReference type="PANTHER" id="PTHR46312:SF2">
    <property type="entry name" value="NUCLEOTIDE-BINDING OLIGOMERIZATION DOMAIN-CONTAINING PROTEIN 2-LIKE"/>
    <property type="match status" value="1"/>
</dbReference>
<evidence type="ECO:0000256" key="1">
    <source>
        <dbReference type="SAM" id="SignalP"/>
    </source>
</evidence>
<dbReference type="Gene3D" id="3.40.50.300">
    <property type="entry name" value="P-loop containing nucleotide triphosphate hydrolases"/>
    <property type="match status" value="1"/>
</dbReference>
<dbReference type="AlphaFoldDB" id="A0A2G8K4M9"/>
<dbReference type="Proteomes" id="UP000230750">
    <property type="component" value="Unassembled WGS sequence"/>
</dbReference>
<keyword evidence="4" id="KW-1185">Reference proteome</keyword>
<feature type="chain" id="PRO_5013755346" description="NACHT domain-containing protein" evidence="1">
    <location>
        <begin position="20"/>
        <end position="1142"/>
    </location>
</feature>
<organism evidence="3 4">
    <name type="scientific">Stichopus japonicus</name>
    <name type="common">Sea cucumber</name>
    <dbReference type="NCBI Taxonomy" id="307972"/>
    <lineage>
        <taxon>Eukaryota</taxon>
        <taxon>Metazoa</taxon>
        <taxon>Echinodermata</taxon>
        <taxon>Eleutherozoa</taxon>
        <taxon>Echinozoa</taxon>
        <taxon>Holothuroidea</taxon>
        <taxon>Aspidochirotacea</taxon>
        <taxon>Aspidochirotida</taxon>
        <taxon>Stichopodidae</taxon>
        <taxon>Apostichopus</taxon>
    </lineage>
</organism>
<dbReference type="InterPro" id="IPR027417">
    <property type="entry name" value="P-loop_NTPase"/>
</dbReference>
<proteinExistence type="predicted"/>
<feature type="domain" description="NACHT" evidence="2">
    <location>
        <begin position="561"/>
        <end position="684"/>
    </location>
</feature>
<keyword evidence="1" id="KW-0732">Signal</keyword>
<dbReference type="InterPro" id="IPR036179">
    <property type="entry name" value="Ig-like_dom_sf"/>
</dbReference>
<dbReference type="SUPFAM" id="SSF48726">
    <property type="entry name" value="Immunoglobulin"/>
    <property type="match status" value="1"/>
</dbReference>
<dbReference type="OrthoDB" id="120976at2759"/>
<dbReference type="InterPro" id="IPR007111">
    <property type="entry name" value="NACHT_NTPase"/>
</dbReference>
<evidence type="ECO:0000259" key="2">
    <source>
        <dbReference type="PROSITE" id="PS50837"/>
    </source>
</evidence>
<evidence type="ECO:0000313" key="4">
    <source>
        <dbReference type="Proteomes" id="UP000230750"/>
    </source>
</evidence>
<evidence type="ECO:0000313" key="3">
    <source>
        <dbReference type="EMBL" id="PIK42970.1"/>
    </source>
</evidence>
<gene>
    <name evidence="3" type="ORF">BSL78_20180</name>
</gene>
<reference evidence="3 4" key="1">
    <citation type="journal article" date="2017" name="PLoS Biol.">
        <title>The sea cucumber genome provides insights into morphological evolution and visceral regeneration.</title>
        <authorList>
            <person name="Zhang X."/>
            <person name="Sun L."/>
            <person name="Yuan J."/>
            <person name="Sun Y."/>
            <person name="Gao Y."/>
            <person name="Zhang L."/>
            <person name="Li S."/>
            <person name="Dai H."/>
            <person name="Hamel J.F."/>
            <person name="Liu C."/>
            <person name="Yu Y."/>
            <person name="Liu S."/>
            <person name="Lin W."/>
            <person name="Guo K."/>
            <person name="Jin S."/>
            <person name="Xu P."/>
            <person name="Storey K.B."/>
            <person name="Huan P."/>
            <person name="Zhang T."/>
            <person name="Zhou Y."/>
            <person name="Zhang J."/>
            <person name="Lin C."/>
            <person name="Li X."/>
            <person name="Xing L."/>
            <person name="Huo D."/>
            <person name="Sun M."/>
            <person name="Wang L."/>
            <person name="Mercier A."/>
            <person name="Li F."/>
            <person name="Yang H."/>
            <person name="Xiang J."/>
        </authorList>
    </citation>
    <scope>NUCLEOTIDE SEQUENCE [LARGE SCALE GENOMIC DNA]</scope>
    <source>
        <strain evidence="3">Shaxun</strain>
        <tissue evidence="3">Muscle</tissue>
    </source>
</reference>
<sequence>MVIGSLSIVPLSIILTCIGANDNRHTECKVEQYLYLGTNGTVECLGTDAENIVWYNTSNYVGKSPVASRIGKNDRSGKHNPSDEFDIDEKGSLAIKNVSIQHEGDFLVTRINISTSAEDICCRSVGLSQYILIIELYTNSTRLDLFAAKPNPPYPVIEGCEEQDKLCHLKIERFSQLSCVVKNSRPSISPYWAIRRARGDENITSTTKSSNNGVFYTSRTNTANLLEKLTPLLSLLVCKTDHLPSLLNKYTSLVLVEAHSNFYSDNTDQNLKKVRIEMNSKLNIICTYRDFNIVLWKRKFNDDTNSQTLSAVLHLDTNQTVTYHDMFEVDEDGTLTKEFTLPTDEGIYRCLFTSERTDEMNAYQVSVYGTPQTRTVQRKDTFDVFLTSTVSSTTDTEQRVTIECRVVGEYADLMDLSVKLDLLITYGIRKRKREHKVQSEEVSINYPGKFRISISHASGTEQENTPMISLSPTTEGTFFPVMGSADKTNLFIEVLRKRYHLLYNAVQPIPFIKDRMYCVNKLFVEGGIDLLDLDMYESGEEKWCKLKSYNSILNDKREESKRFIIEGDPGYGKSTLALQLAYDWCNKIVNSPLRDTNIVLFIRLRHITGMKSIFDSISQIFLSKYSSWTEADVKEILFNCISGVIILDGYDEYADRNDPNTDIANIIKKELFEGFDVIVTTRSSYLPKDLAPKTQRLRLTGFTEEARASYIEKAVTNNTNDVREIKLLLKENPILRDLCQVPLFFVIFAHMTHEKKSFRDFSSVTSFFRYMISCFHSHMRNKLVGDYDNEWKMYEKEHSELDTIAFEGLSGDKQQLSWKKQYMCQRLGEEFYNIYLKIGILVEEVYLDDADKPGTSDHIQYQTDVRFYHKLFGEWYAAHYLASVVTREDQETNHELFDLINVADLQYVYRFACGINKDAAKNIIEYLQEQRRDNKFATLCILERDGKVDNILEIVAKLVSANIYMQERDSRVLQRSTIQVLEIASKHQKPVSRVTFVDLVKGVDQQNHLLLLHSDLHVPVLSTLQNLEISDRGREFTEEEVSGLLDYSSNCESLEELWFRSCILPQQVQCENITRILPERKLRVRWNIGTYLNVKSGCWKGENNKDMNKTEHLLLVNQLRGKYRDTLWQRTRNPANNENAKT</sequence>
<dbReference type="SUPFAM" id="SSF52540">
    <property type="entry name" value="P-loop containing nucleoside triphosphate hydrolases"/>
    <property type="match status" value="1"/>
</dbReference>
<dbReference type="PROSITE" id="PS50837">
    <property type="entry name" value="NACHT"/>
    <property type="match status" value="1"/>
</dbReference>
<dbReference type="EMBL" id="MRZV01000887">
    <property type="protein sequence ID" value="PIK42970.1"/>
    <property type="molecule type" value="Genomic_DNA"/>
</dbReference>
<name>A0A2G8K4M9_STIJA</name>
<dbReference type="Pfam" id="PF05729">
    <property type="entry name" value="NACHT"/>
    <property type="match status" value="1"/>
</dbReference>
<dbReference type="PANTHER" id="PTHR46312">
    <property type="entry name" value="NACHT DOMAIN-CONTAINING PROTEIN"/>
    <property type="match status" value="1"/>
</dbReference>